<feature type="transmembrane region" description="Helical" evidence="6">
    <location>
        <begin position="537"/>
        <end position="555"/>
    </location>
</feature>
<feature type="transmembrane region" description="Helical" evidence="6">
    <location>
        <begin position="281"/>
        <end position="305"/>
    </location>
</feature>
<keyword evidence="5 6" id="KW-0472">Membrane</keyword>
<feature type="transmembrane region" description="Helical" evidence="6">
    <location>
        <begin position="62"/>
        <end position="87"/>
    </location>
</feature>
<feature type="transmembrane region" description="Helical" evidence="6">
    <location>
        <begin position="222"/>
        <end position="243"/>
    </location>
</feature>
<organism evidence="8 9">
    <name type="scientific">Ophiobolus disseminans</name>
    <dbReference type="NCBI Taxonomy" id="1469910"/>
    <lineage>
        <taxon>Eukaryota</taxon>
        <taxon>Fungi</taxon>
        <taxon>Dikarya</taxon>
        <taxon>Ascomycota</taxon>
        <taxon>Pezizomycotina</taxon>
        <taxon>Dothideomycetes</taxon>
        <taxon>Pleosporomycetidae</taxon>
        <taxon>Pleosporales</taxon>
        <taxon>Pleosporineae</taxon>
        <taxon>Phaeosphaeriaceae</taxon>
        <taxon>Ophiobolus</taxon>
    </lineage>
</organism>
<dbReference type="CDD" id="cd17502">
    <property type="entry name" value="MFS_Azr1_MDR_like"/>
    <property type="match status" value="1"/>
</dbReference>
<feature type="transmembrane region" description="Helical" evidence="6">
    <location>
        <begin position="326"/>
        <end position="346"/>
    </location>
</feature>
<comment type="similarity">
    <text evidence="2">Belongs to the major facilitator superfamily. TCR/Tet family.</text>
</comment>
<feature type="transmembrane region" description="Helical" evidence="6">
    <location>
        <begin position="462"/>
        <end position="480"/>
    </location>
</feature>
<gene>
    <name evidence="8" type="ORF">CC86DRAFT_287660</name>
</gene>
<feature type="transmembrane region" description="Helical" evidence="6">
    <location>
        <begin position="155"/>
        <end position="176"/>
    </location>
</feature>
<dbReference type="InterPro" id="IPR020846">
    <property type="entry name" value="MFS_dom"/>
</dbReference>
<evidence type="ECO:0000256" key="5">
    <source>
        <dbReference type="ARBA" id="ARBA00023136"/>
    </source>
</evidence>
<dbReference type="PANTHER" id="PTHR23501">
    <property type="entry name" value="MAJOR FACILITATOR SUPERFAMILY"/>
    <property type="match status" value="1"/>
</dbReference>
<feature type="domain" description="Major facilitator superfamily (MFS) profile" evidence="7">
    <location>
        <begin position="65"/>
        <end position="560"/>
    </location>
</feature>
<evidence type="ECO:0000256" key="1">
    <source>
        <dbReference type="ARBA" id="ARBA00004141"/>
    </source>
</evidence>
<feature type="transmembrane region" description="Helical" evidence="6">
    <location>
        <begin position="255"/>
        <end position="275"/>
    </location>
</feature>
<dbReference type="Pfam" id="PF07690">
    <property type="entry name" value="MFS_1"/>
    <property type="match status" value="1"/>
</dbReference>
<dbReference type="Proteomes" id="UP000799424">
    <property type="component" value="Unassembled WGS sequence"/>
</dbReference>
<accession>A0A6A7A6L4</accession>
<evidence type="ECO:0000256" key="2">
    <source>
        <dbReference type="ARBA" id="ARBA00007520"/>
    </source>
</evidence>
<dbReference type="PANTHER" id="PTHR23501:SF102">
    <property type="entry name" value="DRUG TRANSPORTER, PUTATIVE (AFU_ORTHOLOGUE AFUA_3G08530)-RELATED"/>
    <property type="match status" value="1"/>
</dbReference>
<comment type="subcellular location">
    <subcellularLocation>
        <location evidence="1">Membrane</location>
        <topology evidence="1">Multi-pass membrane protein</topology>
    </subcellularLocation>
</comment>
<protein>
    <submittedName>
        <fullName evidence="8">MFS general substrate transporter</fullName>
    </submittedName>
</protein>
<feature type="transmembrane region" description="Helical" evidence="6">
    <location>
        <begin position="358"/>
        <end position="382"/>
    </location>
</feature>
<keyword evidence="3 6" id="KW-0812">Transmembrane</keyword>
<dbReference type="PROSITE" id="PS50850">
    <property type="entry name" value="MFS"/>
    <property type="match status" value="1"/>
</dbReference>
<dbReference type="SUPFAM" id="SSF103473">
    <property type="entry name" value="MFS general substrate transporter"/>
    <property type="match status" value="2"/>
</dbReference>
<evidence type="ECO:0000256" key="3">
    <source>
        <dbReference type="ARBA" id="ARBA00022692"/>
    </source>
</evidence>
<feature type="transmembrane region" description="Helical" evidence="6">
    <location>
        <begin position="188"/>
        <end position="210"/>
    </location>
</feature>
<feature type="transmembrane region" description="Helical" evidence="6">
    <location>
        <begin position="389"/>
        <end position="409"/>
    </location>
</feature>
<dbReference type="EMBL" id="MU006222">
    <property type="protein sequence ID" value="KAF2828379.1"/>
    <property type="molecule type" value="Genomic_DNA"/>
</dbReference>
<sequence>MQAAVDQLQIIPQAVLANNNRILLSAAPSTSILAPNVTTPQPALNPSTPSNGATTRPSATSIAFIMTPLCLSVFLSALDLTIITPAIPTIVQDFHSTTGYVWIGSAFILASTVSTPIWGSFADIWGRKSILLIALGIFLGGSLLCALAPSMHSLIVGRAFQGLGSAGMGTMVNVIICDTFSLRDRGLYLAITSCVWAVGSAIGPVIGGSLTMTTRLGWRWCFWINLPIGAVVSLVLLFVLKLPSPHTPVLAGLKAIDWIGSVLLVGGAMMVLLGLDFGDVTFPWSSTTVINLIVFGIVTIAIFMANEWKLAKNPVIPLRLFNRSTIPSYIIWSCNFYILIGLSYYLPLYSQSVLGANALVSGIHLIPLIVACSVSAACVGVYMQKTRTYLPVTYVAHILLCLGSGLFVSLKAGDMTKLMIFEVLTGLGIGMNIEPALIAAQAAMTVLGTASMDTASIQATMAFVRSLATTIALVLGGVIFQNGMNAANQGLAEEVGKELASKFSGDDAAASVELIQTLPLSQRLIIQDAYFRSLRSVWMMFAVVAGLSFIANLFLRAHHLSETSEAAVLGTDRAKKLKPETPSHNLHDTELIEMHRSLEYTTRT</sequence>
<feature type="transmembrane region" description="Helical" evidence="6">
    <location>
        <begin position="99"/>
        <end position="118"/>
    </location>
</feature>
<dbReference type="OrthoDB" id="10021397at2759"/>
<reference evidence="8" key="1">
    <citation type="journal article" date="2020" name="Stud. Mycol.">
        <title>101 Dothideomycetes genomes: a test case for predicting lifestyles and emergence of pathogens.</title>
        <authorList>
            <person name="Haridas S."/>
            <person name="Albert R."/>
            <person name="Binder M."/>
            <person name="Bloem J."/>
            <person name="Labutti K."/>
            <person name="Salamov A."/>
            <person name="Andreopoulos B."/>
            <person name="Baker S."/>
            <person name="Barry K."/>
            <person name="Bills G."/>
            <person name="Bluhm B."/>
            <person name="Cannon C."/>
            <person name="Castanera R."/>
            <person name="Culley D."/>
            <person name="Daum C."/>
            <person name="Ezra D."/>
            <person name="Gonzalez J."/>
            <person name="Henrissat B."/>
            <person name="Kuo A."/>
            <person name="Liang C."/>
            <person name="Lipzen A."/>
            <person name="Lutzoni F."/>
            <person name="Magnuson J."/>
            <person name="Mondo S."/>
            <person name="Nolan M."/>
            <person name="Ohm R."/>
            <person name="Pangilinan J."/>
            <person name="Park H.-J."/>
            <person name="Ramirez L."/>
            <person name="Alfaro M."/>
            <person name="Sun H."/>
            <person name="Tritt A."/>
            <person name="Yoshinaga Y."/>
            <person name="Zwiers L.-H."/>
            <person name="Turgeon B."/>
            <person name="Goodwin S."/>
            <person name="Spatafora J."/>
            <person name="Crous P."/>
            <person name="Grigoriev I."/>
        </authorList>
    </citation>
    <scope>NUCLEOTIDE SEQUENCE</scope>
    <source>
        <strain evidence="8">CBS 113818</strain>
    </source>
</reference>
<dbReference type="Gene3D" id="1.20.1720.10">
    <property type="entry name" value="Multidrug resistance protein D"/>
    <property type="match status" value="1"/>
</dbReference>
<dbReference type="GO" id="GO:0005886">
    <property type="term" value="C:plasma membrane"/>
    <property type="evidence" value="ECO:0007669"/>
    <property type="project" value="TreeGrafter"/>
</dbReference>
<dbReference type="PRINTS" id="PR01036">
    <property type="entry name" value="TCRTETB"/>
</dbReference>
<evidence type="ECO:0000313" key="9">
    <source>
        <dbReference type="Proteomes" id="UP000799424"/>
    </source>
</evidence>
<proteinExistence type="inferred from homology"/>
<evidence type="ECO:0000259" key="7">
    <source>
        <dbReference type="PROSITE" id="PS50850"/>
    </source>
</evidence>
<keyword evidence="9" id="KW-1185">Reference proteome</keyword>
<evidence type="ECO:0000313" key="8">
    <source>
        <dbReference type="EMBL" id="KAF2828379.1"/>
    </source>
</evidence>
<evidence type="ECO:0000256" key="4">
    <source>
        <dbReference type="ARBA" id="ARBA00022989"/>
    </source>
</evidence>
<name>A0A6A7A6L4_9PLEO</name>
<dbReference type="AlphaFoldDB" id="A0A6A7A6L4"/>
<dbReference type="InterPro" id="IPR036259">
    <property type="entry name" value="MFS_trans_sf"/>
</dbReference>
<feature type="transmembrane region" description="Helical" evidence="6">
    <location>
        <begin position="130"/>
        <end position="149"/>
    </location>
</feature>
<keyword evidence="4 6" id="KW-1133">Transmembrane helix</keyword>
<dbReference type="GO" id="GO:0022857">
    <property type="term" value="F:transmembrane transporter activity"/>
    <property type="evidence" value="ECO:0007669"/>
    <property type="project" value="InterPro"/>
</dbReference>
<dbReference type="InterPro" id="IPR011701">
    <property type="entry name" value="MFS"/>
</dbReference>
<feature type="transmembrane region" description="Helical" evidence="6">
    <location>
        <begin position="429"/>
        <end position="450"/>
    </location>
</feature>
<evidence type="ECO:0000256" key="6">
    <source>
        <dbReference type="SAM" id="Phobius"/>
    </source>
</evidence>